<dbReference type="AlphaFoldDB" id="A0A1M6WBA8"/>
<organism evidence="2 3">
    <name type="scientific">Haladaptatus paucihalophilus DX253</name>
    <dbReference type="NCBI Taxonomy" id="797209"/>
    <lineage>
        <taxon>Archaea</taxon>
        <taxon>Methanobacteriati</taxon>
        <taxon>Methanobacteriota</taxon>
        <taxon>Stenosarchaea group</taxon>
        <taxon>Halobacteria</taxon>
        <taxon>Halobacteriales</taxon>
        <taxon>Haladaptataceae</taxon>
        <taxon>Haladaptatus</taxon>
    </lineage>
</organism>
<evidence type="ECO:0000313" key="2">
    <source>
        <dbReference type="EMBL" id="SHK90919.1"/>
    </source>
</evidence>
<dbReference type="PANTHER" id="PTHR43685">
    <property type="entry name" value="GLYCOSYLTRANSFERASE"/>
    <property type="match status" value="1"/>
</dbReference>
<gene>
    <name evidence="2" type="ORF">SAMN05444342_2584</name>
</gene>
<dbReference type="InterPro" id="IPR029044">
    <property type="entry name" value="Nucleotide-diphossugar_trans"/>
</dbReference>
<dbReference type="GO" id="GO:0016740">
    <property type="term" value="F:transferase activity"/>
    <property type="evidence" value="ECO:0007669"/>
    <property type="project" value="UniProtKB-KW"/>
</dbReference>
<evidence type="ECO:0000259" key="1">
    <source>
        <dbReference type="Pfam" id="PF00535"/>
    </source>
</evidence>
<reference evidence="3" key="1">
    <citation type="submission" date="2016-11" db="EMBL/GenBank/DDBJ databases">
        <authorList>
            <person name="Varghese N."/>
            <person name="Submissions S."/>
        </authorList>
    </citation>
    <scope>NUCLEOTIDE SEQUENCE [LARGE SCALE GENOMIC DNA]</scope>
    <source>
        <strain evidence="3">DX253</strain>
    </source>
</reference>
<dbReference type="Pfam" id="PF00535">
    <property type="entry name" value="Glycos_transf_2"/>
    <property type="match status" value="1"/>
</dbReference>
<keyword evidence="2" id="KW-0808">Transferase</keyword>
<dbReference type="Gene3D" id="3.90.550.10">
    <property type="entry name" value="Spore Coat Polysaccharide Biosynthesis Protein SpsA, Chain A"/>
    <property type="match status" value="1"/>
</dbReference>
<proteinExistence type="predicted"/>
<keyword evidence="3" id="KW-1185">Reference proteome</keyword>
<protein>
    <submittedName>
        <fullName evidence="2">Glycosyl transferase family 2</fullName>
    </submittedName>
</protein>
<dbReference type="InterPro" id="IPR001173">
    <property type="entry name" value="Glyco_trans_2-like"/>
</dbReference>
<sequence length="225" mass="25005">MPMIRNPYASDEPRVSVVIPTVPSNDHAGVVAALRNQTATEFEVLVVEDASLDICEARNAGIEAASADVVALTDDDCLPPPDWVAVIENALDGETVCVEGSVSGGRTYDGTGLYVGCNLAFDREVALDAGGFRSEYAGWRDDTEFGWRMESYGSCRYDPAMVMSHPDRPRANIDSDIEARLKREYPTRYEERIVPETRLGRVNDWLWRRGFWNAVDRVRDVGGVR</sequence>
<dbReference type="SUPFAM" id="SSF53448">
    <property type="entry name" value="Nucleotide-diphospho-sugar transferases"/>
    <property type="match status" value="1"/>
</dbReference>
<evidence type="ECO:0000313" key="3">
    <source>
        <dbReference type="Proteomes" id="UP000184203"/>
    </source>
</evidence>
<name>A0A1M6WBA8_HALPU</name>
<dbReference type="Proteomes" id="UP000184203">
    <property type="component" value="Unassembled WGS sequence"/>
</dbReference>
<dbReference type="PANTHER" id="PTHR43685:SF3">
    <property type="entry name" value="SLR2126 PROTEIN"/>
    <property type="match status" value="1"/>
</dbReference>
<feature type="domain" description="Glycosyltransferase 2-like" evidence="1">
    <location>
        <begin position="56"/>
        <end position="97"/>
    </location>
</feature>
<dbReference type="InterPro" id="IPR050834">
    <property type="entry name" value="Glycosyltransf_2"/>
</dbReference>
<dbReference type="EMBL" id="FRAN01000003">
    <property type="protein sequence ID" value="SHK90919.1"/>
    <property type="molecule type" value="Genomic_DNA"/>
</dbReference>
<accession>A0A1M6WBA8</accession>